<keyword evidence="2" id="KW-1185">Reference proteome</keyword>
<evidence type="ECO:0000313" key="2">
    <source>
        <dbReference type="Proteomes" id="UP000199013"/>
    </source>
</evidence>
<dbReference type="Proteomes" id="UP000199013">
    <property type="component" value="Unassembled WGS sequence"/>
</dbReference>
<reference evidence="2" key="1">
    <citation type="submission" date="2016-02" db="EMBL/GenBank/DDBJ databases">
        <authorList>
            <person name="Wibberg D."/>
        </authorList>
    </citation>
    <scope>NUCLEOTIDE SEQUENCE [LARGE SCALE GENOMIC DNA]</scope>
</reference>
<protein>
    <submittedName>
        <fullName evidence="1">Uncharacterized protein</fullName>
    </submittedName>
</protein>
<evidence type="ECO:0000313" key="1">
    <source>
        <dbReference type="EMBL" id="SBW29076.1"/>
    </source>
</evidence>
<accession>A0A1C3PH37</accession>
<organism evidence="1 2">
    <name type="scientific">Candidatus Protofrankia californiensis</name>
    <dbReference type="NCBI Taxonomy" id="1839754"/>
    <lineage>
        <taxon>Bacteria</taxon>
        <taxon>Bacillati</taxon>
        <taxon>Actinomycetota</taxon>
        <taxon>Actinomycetes</taxon>
        <taxon>Frankiales</taxon>
        <taxon>Frankiaceae</taxon>
        <taxon>Protofrankia</taxon>
    </lineage>
</organism>
<sequence>MFADPYGPHFEFVDVEPRAGVVGEEVVVRWSALHADEVFVEDYGRFPSTGSVPVALEVTRSLRLMARGPAGAVTEAQTPVIRVFSPPVISFLRIPAPPNGIGIALPAGPFEVQDEFAAVPAPVPRGLPPLPGAQGPAGQVVGSRGWLASARFGDFSAGGATETVPAVGWGRVGLLLAQIGYPQFPSPPARLVRFRTPSGGHSPDRGREGVWGRAVARRRREYLP</sequence>
<dbReference type="EMBL" id="FLUV01002647">
    <property type="protein sequence ID" value="SBW29076.1"/>
    <property type="molecule type" value="Genomic_DNA"/>
</dbReference>
<dbReference type="AlphaFoldDB" id="A0A1C3PH37"/>
<proteinExistence type="predicted"/>
<name>A0A1C3PH37_9ACTN</name>
<gene>
    <name evidence="1" type="ORF">FDG2_6404</name>
</gene>